<sequence length="84" mass="9277">MPCYSKGALFRAKISEGNWAKRADNSQAPPKGRGVELTLERAQLLIDIDRDRRARAVDLHFCTFVEHKATSSNSTEEGTVTISG</sequence>
<organism evidence="1 2">
    <name type="scientific">Microbotryum silenes-dioicae</name>
    <dbReference type="NCBI Taxonomy" id="796604"/>
    <lineage>
        <taxon>Eukaryota</taxon>
        <taxon>Fungi</taxon>
        <taxon>Dikarya</taxon>
        <taxon>Basidiomycota</taxon>
        <taxon>Pucciniomycotina</taxon>
        <taxon>Microbotryomycetes</taxon>
        <taxon>Microbotryales</taxon>
        <taxon>Microbotryaceae</taxon>
        <taxon>Microbotryum</taxon>
    </lineage>
</organism>
<accession>A0A2X0P4H4</accession>
<keyword evidence="2" id="KW-1185">Reference proteome</keyword>
<name>A0A2X0P4H4_9BASI</name>
<protein>
    <submittedName>
        <fullName evidence="1">BQ5605_C003g02530 protein</fullName>
    </submittedName>
</protein>
<proteinExistence type="predicted"/>
<reference evidence="1 2" key="1">
    <citation type="submission" date="2016-11" db="EMBL/GenBank/DDBJ databases">
        <authorList>
            <person name="Jaros S."/>
            <person name="Januszkiewicz K."/>
            <person name="Wedrychowicz H."/>
        </authorList>
    </citation>
    <scope>NUCLEOTIDE SEQUENCE [LARGE SCALE GENOMIC DNA]</scope>
</reference>
<gene>
    <name evidence="1" type="primary">BQ5605_C003g02530</name>
    <name evidence="1" type="ORF">BQ5605_C003G02530</name>
</gene>
<dbReference type="AlphaFoldDB" id="A0A2X0P4H4"/>
<evidence type="ECO:0000313" key="1">
    <source>
        <dbReference type="EMBL" id="SGY41593.1"/>
    </source>
</evidence>
<evidence type="ECO:0000313" key="2">
    <source>
        <dbReference type="Proteomes" id="UP000249464"/>
    </source>
</evidence>
<dbReference type="EMBL" id="FQNC01000042">
    <property type="protein sequence ID" value="SGY41593.1"/>
    <property type="molecule type" value="Genomic_DNA"/>
</dbReference>
<dbReference type="Proteomes" id="UP000249464">
    <property type="component" value="Unassembled WGS sequence"/>
</dbReference>